<feature type="compositionally biased region" description="Polar residues" evidence="1">
    <location>
        <begin position="985"/>
        <end position="994"/>
    </location>
</feature>
<keyword evidence="3" id="KW-1185">Reference proteome</keyword>
<feature type="compositionally biased region" description="Pro residues" evidence="1">
    <location>
        <begin position="1003"/>
        <end position="1037"/>
    </location>
</feature>
<feature type="compositionally biased region" description="Low complexity" evidence="1">
    <location>
        <begin position="1038"/>
        <end position="1110"/>
    </location>
</feature>
<feature type="region of interest" description="Disordered" evidence="1">
    <location>
        <begin position="1"/>
        <end position="148"/>
    </location>
</feature>
<feature type="compositionally biased region" description="Low complexity" evidence="1">
    <location>
        <begin position="887"/>
        <end position="898"/>
    </location>
</feature>
<dbReference type="AlphaFoldDB" id="A0A6A6PFT8"/>
<evidence type="ECO:0000313" key="2">
    <source>
        <dbReference type="EMBL" id="KAF2478626.1"/>
    </source>
</evidence>
<dbReference type="GeneID" id="54479503"/>
<feature type="compositionally biased region" description="Pro residues" evidence="1">
    <location>
        <begin position="951"/>
        <end position="967"/>
    </location>
</feature>
<evidence type="ECO:0000256" key="1">
    <source>
        <dbReference type="SAM" id="MobiDB-lite"/>
    </source>
</evidence>
<feature type="region of interest" description="Disordered" evidence="1">
    <location>
        <begin position="171"/>
        <end position="230"/>
    </location>
</feature>
<organism evidence="2 3">
    <name type="scientific">Neohortaea acidophila</name>
    <dbReference type="NCBI Taxonomy" id="245834"/>
    <lineage>
        <taxon>Eukaryota</taxon>
        <taxon>Fungi</taxon>
        <taxon>Dikarya</taxon>
        <taxon>Ascomycota</taxon>
        <taxon>Pezizomycotina</taxon>
        <taxon>Dothideomycetes</taxon>
        <taxon>Dothideomycetidae</taxon>
        <taxon>Mycosphaerellales</taxon>
        <taxon>Teratosphaeriaceae</taxon>
        <taxon>Neohortaea</taxon>
    </lineage>
</organism>
<evidence type="ECO:0000313" key="3">
    <source>
        <dbReference type="Proteomes" id="UP000799767"/>
    </source>
</evidence>
<evidence type="ECO:0008006" key="4">
    <source>
        <dbReference type="Google" id="ProtNLM"/>
    </source>
</evidence>
<dbReference type="EMBL" id="MU001643">
    <property type="protein sequence ID" value="KAF2478626.1"/>
    <property type="molecule type" value="Genomic_DNA"/>
</dbReference>
<feature type="compositionally biased region" description="Low complexity" evidence="1">
    <location>
        <begin position="112"/>
        <end position="126"/>
    </location>
</feature>
<protein>
    <recommendedName>
        <fullName evidence="4">Sds3-like-domain-containing protein</fullName>
    </recommendedName>
</protein>
<name>A0A6A6PFT8_9PEZI</name>
<feature type="compositionally biased region" description="Polar residues" evidence="1">
    <location>
        <begin position="1"/>
        <end position="10"/>
    </location>
</feature>
<feature type="compositionally biased region" description="Pro residues" evidence="1">
    <location>
        <begin position="905"/>
        <end position="930"/>
    </location>
</feature>
<proteinExistence type="predicted"/>
<feature type="compositionally biased region" description="Polar residues" evidence="1">
    <location>
        <begin position="70"/>
        <end position="79"/>
    </location>
</feature>
<feature type="compositionally biased region" description="Polar residues" evidence="1">
    <location>
        <begin position="213"/>
        <end position="224"/>
    </location>
</feature>
<feature type="compositionally biased region" description="Basic and acidic residues" evidence="1">
    <location>
        <begin position="55"/>
        <end position="66"/>
    </location>
</feature>
<feature type="compositionally biased region" description="Polar residues" evidence="1">
    <location>
        <begin position="648"/>
        <end position="660"/>
    </location>
</feature>
<dbReference type="OrthoDB" id="4188028at2759"/>
<feature type="compositionally biased region" description="Basic and acidic residues" evidence="1">
    <location>
        <begin position="858"/>
        <end position="867"/>
    </location>
</feature>
<gene>
    <name evidence="2" type="ORF">BDY17DRAFT_55411</name>
</gene>
<reference evidence="2" key="1">
    <citation type="journal article" date="2020" name="Stud. Mycol.">
        <title>101 Dothideomycetes genomes: a test case for predicting lifestyles and emergence of pathogens.</title>
        <authorList>
            <person name="Haridas S."/>
            <person name="Albert R."/>
            <person name="Binder M."/>
            <person name="Bloem J."/>
            <person name="Labutti K."/>
            <person name="Salamov A."/>
            <person name="Andreopoulos B."/>
            <person name="Baker S."/>
            <person name="Barry K."/>
            <person name="Bills G."/>
            <person name="Bluhm B."/>
            <person name="Cannon C."/>
            <person name="Castanera R."/>
            <person name="Culley D."/>
            <person name="Daum C."/>
            <person name="Ezra D."/>
            <person name="Gonzalez J."/>
            <person name="Henrissat B."/>
            <person name="Kuo A."/>
            <person name="Liang C."/>
            <person name="Lipzen A."/>
            <person name="Lutzoni F."/>
            <person name="Magnuson J."/>
            <person name="Mondo S."/>
            <person name="Nolan M."/>
            <person name="Ohm R."/>
            <person name="Pangilinan J."/>
            <person name="Park H.-J."/>
            <person name="Ramirez L."/>
            <person name="Alfaro M."/>
            <person name="Sun H."/>
            <person name="Tritt A."/>
            <person name="Yoshinaga Y."/>
            <person name="Zwiers L.-H."/>
            <person name="Turgeon B."/>
            <person name="Goodwin S."/>
            <person name="Spatafora J."/>
            <person name="Crous P."/>
            <person name="Grigoriev I."/>
        </authorList>
    </citation>
    <scope>NUCLEOTIDE SEQUENCE</scope>
    <source>
        <strain evidence="2">CBS 113389</strain>
    </source>
</reference>
<feature type="compositionally biased region" description="Polar residues" evidence="1">
    <location>
        <begin position="1117"/>
        <end position="1134"/>
    </location>
</feature>
<feature type="compositionally biased region" description="Basic and acidic residues" evidence="1">
    <location>
        <begin position="719"/>
        <end position="731"/>
    </location>
</feature>
<feature type="compositionally biased region" description="Basic and acidic residues" evidence="1">
    <location>
        <begin position="741"/>
        <end position="755"/>
    </location>
</feature>
<accession>A0A6A6PFT8</accession>
<feature type="compositionally biased region" description="Basic and acidic residues" evidence="1">
    <location>
        <begin position="184"/>
        <end position="193"/>
    </location>
</feature>
<sequence length="1134" mass="123875">MSFTDLNMSATRGKKVASKPGRFDPSEPLHMTTRRAAKSVTTNGSPSINGSLDGDDSRRGSFDDSRPVTAHSNASQGSIKSRRLSDASLPPIPREITTNGLLSSDDRLNGDSSLAPLSPTLLTPSPSRKRKRSTSPVNGSSIELTQPASILDDSNIPLGVAVDASAINEGDAIEVVPAEDLSDREESRTSSRTDDDDVQPDYADMQSVDFTPAVSNPISPPTRTSDSDENLPHAQTLEAALQDVVQAAEEEAADAGDDMDIDVDAQDIDEGGEADGVGRPVRRFGGRRRAMHPIPKVEKALARQAELKSSYRAIARMQKVVLAEIAQRTIDGLESDPLMHSQATEYSYVKKGLDEALEERQYRVRYQVDSNMEQLKQKLEATSLMRKATCVQNFNDLKELRLAQIEHEMLRIARAVQMEAGNGEYETEDEDDVLPKPKRTCYRFKKPSKTLDDVYFSRTRELMETERATDDLTARFEVRNMLDELNEDERPAKAKGFTVMDERAGKAAKVRREGVDNTALLAKAATEVEKATEIPVIRNEDARGLQLLGDLASRPSIAISTQASTKLGPYPGSRRPSSRPMPPHLQIQTHYRPAPITVEMSPRTSQALGDRFESSMLPPATPRSRGNPVRPVESQPEAMLPSPRVSITRISSSQPPSATASDGRPEPSRNSMWDIDRGSLGPRPPSAPKPGAQFSPPQPNDRRMDFSLWRDLGRGPPAEAHRRSSSHDERPPLTFGMGMPPRDERQYGMEQRKPDAPPPARNGLSVFDPVRPRPSWPERTGQPGAADTRPQEPPLLLFELPPRPTLKAKSPPPRPNSSMMFTMRDFRNTGLEQKGQQRDKPKNPPSTANAMSVFKPKPTKDEREGMSRRSWSHQRKLSKSLGGSGSAGSPILASPASILGRSDGPPRPPVSWPPPPPPVSHSSPPAPAPAAPHLQSPFSQPPAQPSNFRAAPPPFDPFANRPFPPRPASSSHDRLPPTPLYVVSPQATQPQQGAASEHYNRPFAPPPPPGYQPPQAAPQSQPPPPPQTSQPSFPSPAPGGSYASSFGGPPLAPAGANAFHAPGFRPAPAFAQQAQQQQAHHQQQQQQQQAQQAQQGQQGQQGQQQQQPPGFRRRAQSDASFSKFHNWNPPTGRR</sequence>
<feature type="compositionally biased region" description="Polar residues" evidence="1">
    <location>
        <begin position="137"/>
        <end position="148"/>
    </location>
</feature>
<feature type="region of interest" description="Disordered" evidence="1">
    <location>
        <begin position="559"/>
        <end position="586"/>
    </location>
</feature>
<feature type="region of interest" description="Disordered" evidence="1">
    <location>
        <begin position="268"/>
        <end position="287"/>
    </location>
</feature>
<feature type="region of interest" description="Disordered" evidence="1">
    <location>
        <begin position="613"/>
        <end position="1134"/>
    </location>
</feature>
<feature type="compositionally biased region" description="Polar residues" evidence="1">
    <location>
        <begin position="39"/>
        <end position="49"/>
    </location>
</feature>
<dbReference type="RefSeq" id="XP_033585196.1">
    <property type="nucleotide sequence ID" value="XM_033738501.1"/>
</dbReference>
<dbReference type="Proteomes" id="UP000799767">
    <property type="component" value="Unassembled WGS sequence"/>
</dbReference>